<keyword evidence="4" id="KW-0804">Transcription</keyword>
<protein>
    <submittedName>
        <fullName evidence="7">Rpa49 subunit specific to nuclear RNA polymerase I</fullName>
    </submittedName>
</protein>
<dbReference type="PANTHER" id="PTHR14440">
    <property type="entry name" value="DNA-DIRECTED RNA POLYMERASE I SUBUNIT RPA49"/>
    <property type="match status" value="1"/>
</dbReference>
<accession>A0A0D7B4R4</accession>
<dbReference type="STRING" id="1314674.A0A0D7B4R4"/>
<gene>
    <name evidence="7" type="ORF">CYLTODRAFT_400797</name>
</gene>
<name>A0A0D7B4R4_9AGAR</name>
<dbReference type="InterPro" id="IPR009668">
    <property type="entry name" value="RNA_pol-assoc_fac_A49-like"/>
</dbReference>
<keyword evidence="5" id="KW-0539">Nucleus</keyword>
<dbReference type="Proteomes" id="UP000054007">
    <property type="component" value="Unassembled WGS sequence"/>
</dbReference>
<dbReference type="GO" id="GO:0000428">
    <property type="term" value="C:DNA-directed RNA polymerase complex"/>
    <property type="evidence" value="ECO:0007669"/>
    <property type="project" value="UniProtKB-KW"/>
</dbReference>
<evidence type="ECO:0000256" key="5">
    <source>
        <dbReference type="ARBA" id="ARBA00023242"/>
    </source>
</evidence>
<feature type="region of interest" description="Disordered" evidence="6">
    <location>
        <begin position="1"/>
        <end position="20"/>
    </location>
</feature>
<evidence type="ECO:0000256" key="6">
    <source>
        <dbReference type="SAM" id="MobiDB-lite"/>
    </source>
</evidence>
<evidence type="ECO:0000256" key="3">
    <source>
        <dbReference type="ARBA" id="ARBA00022478"/>
    </source>
</evidence>
<dbReference type="GO" id="GO:0006351">
    <property type="term" value="P:DNA-templated transcription"/>
    <property type="evidence" value="ECO:0007669"/>
    <property type="project" value="InterPro"/>
</dbReference>
<proteinExistence type="inferred from homology"/>
<organism evidence="7 8">
    <name type="scientific">Cylindrobasidium torrendii FP15055 ss-10</name>
    <dbReference type="NCBI Taxonomy" id="1314674"/>
    <lineage>
        <taxon>Eukaryota</taxon>
        <taxon>Fungi</taxon>
        <taxon>Dikarya</taxon>
        <taxon>Basidiomycota</taxon>
        <taxon>Agaricomycotina</taxon>
        <taxon>Agaricomycetes</taxon>
        <taxon>Agaricomycetidae</taxon>
        <taxon>Agaricales</taxon>
        <taxon>Marasmiineae</taxon>
        <taxon>Physalacriaceae</taxon>
        <taxon>Cylindrobasidium</taxon>
    </lineage>
</organism>
<keyword evidence="3" id="KW-0240">DNA-directed RNA polymerase</keyword>
<dbReference type="OrthoDB" id="532500at2759"/>
<dbReference type="EMBL" id="KN880601">
    <property type="protein sequence ID" value="KIY65180.1"/>
    <property type="molecule type" value="Genomic_DNA"/>
</dbReference>
<comment type="similarity">
    <text evidence="2">Belongs to the eukaryotic RPA49/POLR1E RNA polymerase subunit family.</text>
</comment>
<evidence type="ECO:0000256" key="2">
    <source>
        <dbReference type="ARBA" id="ARBA00009430"/>
    </source>
</evidence>
<dbReference type="Pfam" id="PF06870">
    <property type="entry name" value="RNA_pol_I_A49"/>
    <property type="match status" value="1"/>
</dbReference>
<dbReference type="AlphaFoldDB" id="A0A0D7B4R4"/>
<comment type="subcellular location">
    <subcellularLocation>
        <location evidence="1">Nucleus</location>
        <location evidence="1">Nucleolus</location>
    </subcellularLocation>
</comment>
<evidence type="ECO:0000256" key="1">
    <source>
        <dbReference type="ARBA" id="ARBA00004604"/>
    </source>
</evidence>
<feature type="compositionally biased region" description="Polar residues" evidence="6">
    <location>
        <begin position="11"/>
        <end position="20"/>
    </location>
</feature>
<reference evidence="7 8" key="1">
    <citation type="journal article" date="2015" name="Fungal Genet. Biol.">
        <title>Evolution of novel wood decay mechanisms in Agaricales revealed by the genome sequences of Fistulina hepatica and Cylindrobasidium torrendii.</title>
        <authorList>
            <person name="Floudas D."/>
            <person name="Held B.W."/>
            <person name="Riley R."/>
            <person name="Nagy L.G."/>
            <person name="Koehler G."/>
            <person name="Ransdell A.S."/>
            <person name="Younus H."/>
            <person name="Chow J."/>
            <person name="Chiniquy J."/>
            <person name="Lipzen A."/>
            <person name="Tritt A."/>
            <person name="Sun H."/>
            <person name="Haridas S."/>
            <person name="LaButti K."/>
            <person name="Ohm R.A."/>
            <person name="Kues U."/>
            <person name="Blanchette R.A."/>
            <person name="Grigoriev I.V."/>
            <person name="Minto R.E."/>
            <person name="Hibbett D.S."/>
        </authorList>
    </citation>
    <scope>NUCLEOTIDE SEQUENCE [LARGE SCALE GENOMIC DNA]</scope>
    <source>
        <strain evidence="7 8">FP15055 ss-10</strain>
    </source>
</reference>
<sequence length="431" mass="47134">MAKRKREASPERTTIAASDVSYTPGQNVPVLLSFPAIQPTAETPFKCYAHKKSRKDKEANESVPTAVGVTVAAETEDMEFVTNADETKEVEGAGCKYMIAVHNKRTGATELLPMTVPVHIVKQNVKALKSAMVDTEKPGGGYQVAKTALGESFGTKKAKASIRAAERNKVDVAAMQGAMDHVMDGIEKGAGGLPSKDEAKAEANANRLVPPYDEHAVEPADIYPLQNIVPENEWKAISISALERAEDFKARLALLPERRSEWVNGHLRKTQGMSPKNIKKTLKFAYYVSTMIAFRRFAGRRECNLDTLQEQLKTVPDTIVEGMYLRFTEASRGSSDRTFTSGCQTKLLTYMFALCLKADGFASDPPTLSNDLGLPVSQVQQTFKSLGCTLKSLSENERAKLGLSNTKSTTKMAVLTAPVTFPNPPRRQGKK</sequence>
<evidence type="ECO:0000313" key="7">
    <source>
        <dbReference type="EMBL" id="KIY65180.1"/>
    </source>
</evidence>
<dbReference type="GO" id="GO:0003677">
    <property type="term" value="F:DNA binding"/>
    <property type="evidence" value="ECO:0007669"/>
    <property type="project" value="InterPro"/>
</dbReference>
<evidence type="ECO:0000313" key="8">
    <source>
        <dbReference type="Proteomes" id="UP000054007"/>
    </source>
</evidence>
<evidence type="ECO:0000256" key="4">
    <source>
        <dbReference type="ARBA" id="ARBA00023163"/>
    </source>
</evidence>
<dbReference type="GO" id="GO:0005730">
    <property type="term" value="C:nucleolus"/>
    <property type="evidence" value="ECO:0007669"/>
    <property type="project" value="UniProtKB-SubCell"/>
</dbReference>
<keyword evidence="8" id="KW-1185">Reference proteome</keyword>